<reference evidence="1 2" key="1">
    <citation type="submission" date="2018-08" db="EMBL/GenBank/DDBJ databases">
        <title>Genetic Globetrotter - A new plasmid hitch-hiking vast phylogenetic and geographic distances.</title>
        <authorList>
            <person name="Vollmers J."/>
            <person name="Petersen J."/>
        </authorList>
    </citation>
    <scope>NUCLEOTIDE SEQUENCE [LARGE SCALE GENOMIC DNA]</scope>
    <source>
        <strain evidence="1 2">DSM 26383</strain>
        <plasmid evidence="2">pridsm_02</plasmid>
    </source>
</reference>
<dbReference type="Proteomes" id="UP000325785">
    <property type="component" value="Plasmid pRIdsm_02"/>
</dbReference>
<evidence type="ECO:0000313" key="1">
    <source>
        <dbReference type="EMBL" id="QEW29962.1"/>
    </source>
</evidence>
<dbReference type="AlphaFoldDB" id="A0A5P3AL10"/>
<sequence length="93" mass="10495">MTDERMALFDLTEKQADRDLVREMLAYAAARIMEVEVELRTGVAKGTRSPLREVQCIGYRERDRGVLVGTAASGKEFRALTRAFIGQDNVDQM</sequence>
<organism evidence="1 2">
    <name type="scientific">Roseovarius indicus</name>
    <dbReference type="NCBI Taxonomy" id="540747"/>
    <lineage>
        <taxon>Bacteria</taxon>
        <taxon>Pseudomonadati</taxon>
        <taxon>Pseudomonadota</taxon>
        <taxon>Alphaproteobacteria</taxon>
        <taxon>Rhodobacterales</taxon>
        <taxon>Roseobacteraceae</taxon>
        <taxon>Roseovarius</taxon>
    </lineage>
</organism>
<dbReference type="KEGG" id="rid:RIdsm_05808"/>
<geneLocation type="plasmid" evidence="2">
    <name>pridsm_02</name>
</geneLocation>
<gene>
    <name evidence="1" type="ORF">RIdsm_05808</name>
</gene>
<protein>
    <submittedName>
        <fullName evidence="1">Uncharacterized protein</fullName>
    </submittedName>
</protein>
<accession>A0A5P3AL10</accession>
<evidence type="ECO:0000313" key="2">
    <source>
        <dbReference type="Proteomes" id="UP000325785"/>
    </source>
</evidence>
<keyword evidence="1" id="KW-0614">Plasmid</keyword>
<name>A0A5P3AL10_9RHOB</name>
<proteinExistence type="predicted"/>
<dbReference type="EMBL" id="CP031600">
    <property type="protein sequence ID" value="QEW29962.1"/>
    <property type="molecule type" value="Genomic_DNA"/>
</dbReference>